<dbReference type="OMA" id="EGWSHNF"/>
<dbReference type="AlphaFoldDB" id="D4B1I4"/>
<dbReference type="eggNOG" id="ENOG502RZFD">
    <property type="taxonomic scope" value="Eukaryota"/>
</dbReference>
<feature type="region of interest" description="Disordered" evidence="1">
    <location>
        <begin position="405"/>
        <end position="618"/>
    </location>
</feature>
<dbReference type="OrthoDB" id="5404323at2759"/>
<accession>D4B1I4</accession>
<proteinExistence type="predicted"/>
<evidence type="ECO:0000313" key="3">
    <source>
        <dbReference type="Proteomes" id="UP000008866"/>
    </source>
</evidence>
<keyword evidence="3" id="KW-1185">Reference proteome</keyword>
<dbReference type="KEGG" id="abe:ARB_02313"/>
<feature type="region of interest" description="Disordered" evidence="1">
    <location>
        <begin position="51"/>
        <end position="74"/>
    </location>
</feature>
<feature type="region of interest" description="Disordered" evidence="1">
    <location>
        <begin position="201"/>
        <end position="241"/>
    </location>
</feature>
<reference evidence="3" key="1">
    <citation type="journal article" date="2011" name="Genome Biol.">
        <title>Comparative and functional genomics provide insights into the pathogenicity of dermatophytic fungi.</title>
        <authorList>
            <person name="Burmester A."/>
            <person name="Shelest E."/>
            <person name="Gloeckner G."/>
            <person name="Heddergott C."/>
            <person name="Schindler S."/>
            <person name="Staib P."/>
            <person name="Heidel A."/>
            <person name="Felder M."/>
            <person name="Petzold A."/>
            <person name="Szafranski K."/>
            <person name="Feuermann M."/>
            <person name="Pedruzzi I."/>
            <person name="Priebe S."/>
            <person name="Groth M."/>
            <person name="Winkler R."/>
            <person name="Li W."/>
            <person name="Kniemeyer O."/>
            <person name="Schroeckh V."/>
            <person name="Hertweck C."/>
            <person name="Hube B."/>
            <person name="White T.C."/>
            <person name="Platzer M."/>
            <person name="Guthke R."/>
            <person name="Heitman J."/>
            <person name="Woestemeyer J."/>
            <person name="Zipfel P.F."/>
            <person name="Monod M."/>
            <person name="Brakhage A.A."/>
        </authorList>
    </citation>
    <scope>NUCLEOTIDE SEQUENCE [LARGE SCALE GENOMIC DNA]</scope>
    <source>
        <strain evidence="3">ATCC MYA-4681 / CBS 112371</strain>
    </source>
</reference>
<feature type="compositionally biased region" description="Polar residues" evidence="1">
    <location>
        <begin position="580"/>
        <end position="590"/>
    </location>
</feature>
<name>D4B1I4_ARTBC</name>
<dbReference type="STRING" id="663331.D4B1I4"/>
<dbReference type="EMBL" id="ABSU01000026">
    <property type="protein sequence ID" value="EFE30823.1"/>
    <property type="molecule type" value="Genomic_DNA"/>
</dbReference>
<comment type="caution">
    <text evidence="2">The sequence shown here is derived from an EMBL/GenBank/DDBJ whole genome shotgun (WGS) entry which is preliminary data.</text>
</comment>
<sequence>MQLNLGITADAAAVHRHEYSASPETQQGASSSFFPSARSILSLGFASLTKQGASAPSSTSKSEGQTPMAQNTNTYRSIVPSGSVIFQEPTAMEETVAHIESGSDSPDACGIVDGSVDGASKKHVHRSKTILRFAHPPPTTRHKRLRIRPRLLLQLQQVSNTSRPISVLDVVPSSLFKGRAQRKISGPFAARDRVCTSDLIVLPSDTYGPSGAGDEEQRPEGDSANENREPIATISQIRKDDSKSKPTAEICFADGLYWISESLPNGSYEFTATDEHGIKKCVRWVVRGKRNRSASVQGAGRQSPGPEGGKRLTFSIIDPQTRRHPIIGWLCRTGIEVLDQESLSSVYADRNTNQRPESAPAETATRQSPVVIDDKIRQLITITGIWVAFQEGWAGNPLVTSNIESSSSNGLSVGQLPPSSVVAAERPPNAGVGETQPDDPPTRSNSNRTNTRTSLTSRIRQKGRRATAPHTRSSSIQKPSPRRSCSDDGVSKGSGPSTPTHTRSCSMLCSANQESSPQSHPHRPVQTIHDLTDLETPDEMNDPLHHSNLHSSQGQTPRHNSRQSSPVRGTASPGRDRASTPDQSTTSSAGSREKKGWRKLGTLLGAVRAKKAPRQGSI</sequence>
<feature type="compositionally biased region" description="Basic residues" evidence="1">
    <location>
        <begin position="608"/>
        <end position="618"/>
    </location>
</feature>
<dbReference type="GeneID" id="9526415"/>
<feature type="compositionally biased region" description="Polar residues" evidence="1">
    <location>
        <begin position="549"/>
        <end position="567"/>
    </location>
</feature>
<gene>
    <name evidence="2" type="ORF">ARB_02313</name>
</gene>
<dbReference type="HOGENOM" id="CLU_031464_0_0_1"/>
<protein>
    <submittedName>
        <fullName evidence="2">Uncharacterized protein</fullName>
    </submittedName>
</protein>
<dbReference type="RefSeq" id="XP_003011463.1">
    <property type="nucleotide sequence ID" value="XM_003011417.1"/>
</dbReference>
<organism evidence="2 3">
    <name type="scientific">Arthroderma benhamiae (strain ATCC MYA-4681 / CBS 112371)</name>
    <name type="common">Trichophyton mentagrophytes</name>
    <dbReference type="NCBI Taxonomy" id="663331"/>
    <lineage>
        <taxon>Eukaryota</taxon>
        <taxon>Fungi</taxon>
        <taxon>Dikarya</taxon>
        <taxon>Ascomycota</taxon>
        <taxon>Pezizomycotina</taxon>
        <taxon>Eurotiomycetes</taxon>
        <taxon>Eurotiomycetidae</taxon>
        <taxon>Onygenales</taxon>
        <taxon>Arthrodermataceae</taxon>
        <taxon>Trichophyton</taxon>
    </lineage>
</organism>
<feature type="compositionally biased region" description="Low complexity" evidence="1">
    <location>
        <begin position="442"/>
        <end position="458"/>
    </location>
</feature>
<evidence type="ECO:0000256" key="1">
    <source>
        <dbReference type="SAM" id="MobiDB-lite"/>
    </source>
</evidence>
<feature type="compositionally biased region" description="Low complexity" evidence="1">
    <location>
        <begin position="405"/>
        <end position="414"/>
    </location>
</feature>
<feature type="region of interest" description="Disordered" evidence="1">
    <location>
        <begin position="293"/>
        <end position="312"/>
    </location>
</feature>
<feature type="compositionally biased region" description="Basic and acidic residues" evidence="1">
    <location>
        <begin position="215"/>
        <end position="229"/>
    </location>
</feature>
<evidence type="ECO:0000313" key="2">
    <source>
        <dbReference type="EMBL" id="EFE30823.1"/>
    </source>
</evidence>
<feature type="compositionally biased region" description="Polar residues" evidence="1">
    <location>
        <begin position="494"/>
        <end position="519"/>
    </location>
</feature>
<dbReference type="Proteomes" id="UP000008866">
    <property type="component" value="Unassembled WGS sequence"/>
</dbReference>